<evidence type="ECO:0000256" key="3">
    <source>
        <dbReference type="ARBA" id="ARBA00012856"/>
    </source>
</evidence>
<organism evidence="11 12">
    <name type="scientific">Lentibacillus kapialis</name>
    <dbReference type="NCBI Taxonomy" id="340214"/>
    <lineage>
        <taxon>Bacteria</taxon>
        <taxon>Bacillati</taxon>
        <taxon>Bacillota</taxon>
        <taxon>Bacilli</taxon>
        <taxon>Bacillales</taxon>
        <taxon>Bacillaceae</taxon>
        <taxon>Lentibacillus</taxon>
    </lineage>
</organism>
<evidence type="ECO:0000256" key="2">
    <source>
        <dbReference type="ARBA" id="ARBA00009539"/>
    </source>
</evidence>
<dbReference type="InterPro" id="IPR012259">
    <property type="entry name" value="DHFR"/>
</dbReference>
<dbReference type="PANTHER" id="PTHR48069:SF3">
    <property type="entry name" value="DIHYDROFOLATE REDUCTASE"/>
    <property type="match status" value="1"/>
</dbReference>
<dbReference type="InterPro" id="IPR017925">
    <property type="entry name" value="DHFR_CS"/>
</dbReference>
<evidence type="ECO:0000259" key="10">
    <source>
        <dbReference type="PROSITE" id="PS51330"/>
    </source>
</evidence>
<dbReference type="AlphaFoldDB" id="A0A917PNT2"/>
<evidence type="ECO:0000256" key="7">
    <source>
        <dbReference type="ARBA" id="ARBA00025067"/>
    </source>
</evidence>
<protein>
    <recommendedName>
        <fullName evidence="3 8">Dihydrofolate reductase</fullName>
        <ecNumber evidence="3 8">1.5.1.3</ecNumber>
    </recommendedName>
</protein>
<dbReference type="GO" id="GO:0006730">
    <property type="term" value="P:one-carbon metabolic process"/>
    <property type="evidence" value="ECO:0007669"/>
    <property type="project" value="UniProtKB-KW"/>
</dbReference>
<dbReference type="GO" id="GO:0046655">
    <property type="term" value="P:folic acid metabolic process"/>
    <property type="evidence" value="ECO:0007669"/>
    <property type="project" value="TreeGrafter"/>
</dbReference>
<dbReference type="GO" id="GO:0070401">
    <property type="term" value="F:NADP+ binding"/>
    <property type="evidence" value="ECO:0007669"/>
    <property type="project" value="UniProtKB-ARBA"/>
</dbReference>
<dbReference type="EMBL" id="BMNQ01000003">
    <property type="protein sequence ID" value="GGJ85300.1"/>
    <property type="molecule type" value="Genomic_DNA"/>
</dbReference>
<reference evidence="11" key="2">
    <citation type="submission" date="2020-09" db="EMBL/GenBank/DDBJ databases">
        <authorList>
            <person name="Sun Q."/>
            <person name="Ohkuma M."/>
        </authorList>
    </citation>
    <scope>NUCLEOTIDE SEQUENCE</scope>
    <source>
        <strain evidence="11">JCM 12580</strain>
    </source>
</reference>
<evidence type="ECO:0000256" key="1">
    <source>
        <dbReference type="ARBA" id="ARBA00004903"/>
    </source>
</evidence>
<evidence type="ECO:0000256" key="5">
    <source>
        <dbReference type="ARBA" id="ARBA00022857"/>
    </source>
</evidence>
<comment type="catalytic activity">
    <reaction evidence="8">
        <text>(6S)-5,6,7,8-tetrahydrofolate + NADP(+) = 7,8-dihydrofolate + NADPH + H(+)</text>
        <dbReference type="Rhea" id="RHEA:15009"/>
        <dbReference type="ChEBI" id="CHEBI:15378"/>
        <dbReference type="ChEBI" id="CHEBI:57451"/>
        <dbReference type="ChEBI" id="CHEBI:57453"/>
        <dbReference type="ChEBI" id="CHEBI:57783"/>
        <dbReference type="ChEBI" id="CHEBI:58349"/>
        <dbReference type="EC" id="1.5.1.3"/>
    </reaction>
</comment>
<keyword evidence="4 8" id="KW-0554">One-carbon metabolism</keyword>
<comment type="pathway">
    <text evidence="1 8">Cofactor biosynthesis; tetrahydrofolate biosynthesis; 5,6,7,8-tetrahydrofolate from 7,8-dihydrofolate: step 1/1.</text>
</comment>
<dbReference type="EC" id="1.5.1.3" evidence="3 8"/>
<dbReference type="Gene3D" id="3.40.430.10">
    <property type="entry name" value="Dihydrofolate Reductase, subunit A"/>
    <property type="match status" value="1"/>
</dbReference>
<name>A0A917PNT2_9BACI</name>
<proteinExistence type="inferred from homology"/>
<dbReference type="Pfam" id="PF00186">
    <property type="entry name" value="DHFR_1"/>
    <property type="match status" value="1"/>
</dbReference>
<dbReference type="PANTHER" id="PTHR48069">
    <property type="entry name" value="DIHYDROFOLATE REDUCTASE"/>
    <property type="match status" value="1"/>
</dbReference>
<dbReference type="GO" id="GO:0005829">
    <property type="term" value="C:cytosol"/>
    <property type="evidence" value="ECO:0007669"/>
    <property type="project" value="TreeGrafter"/>
</dbReference>
<comment type="function">
    <text evidence="7 8">Key enzyme in folate metabolism. Catalyzes an essential reaction for de novo glycine and purine synthesis, and for DNA precursor synthesis.</text>
</comment>
<dbReference type="PRINTS" id="PR00070">
    <property type="entry name" value="DHFR"/>
</dbReference>
<dbReference type="CDD" id="cd00209">
    <property type="entry name" value="DHFR"/>
    <property type="match status" value="1"/>
</dbReference>
<evidence type="ECO:0000256" key="9">
    <source>
        <dbReference type="RuleBase" id="RU004474"/>
    </source>
</evidence>
<dbReference type="PROSITE" id="PS51330">
    <property type="entry name" value="DHFR_2"/>
    <property type="match status" value="1"/>
</dbReference>
<dbReference type="GO" id="GO:0004146">
    <property type="term" value="F:dihydrofolate reductase activity"/>
    <property type="evidence" value="ECO:0007669"/>
    <property type="project" value="UniProtKB-EC"/>
</dbReference>
<dbReference type="PROSITE" id="PS00075">
    <property type="entry name" value="DHFR_1"/>
    <property type="match status" value="1"/>
</dbReference>
<keyword evidence="12" id="KW-1185">Reference proteome</keyword>
<dbReference type="RefSeq" id="WP_188631463.1">
    <property type="nucleotide sequence ID" value="NZ_BMNQ01000003.1"/>
</dbReference>
<dbReference type="FunFam" id="3.40.430.10:FF:000001">
    <property type="entry name" value="Dihydrofolate reductase"/>
    <property type="match status" value="1"/>
</dbReference>
<keyword evidence="5 8" id="KW-0521">NADP</keyword>
<dbReference type="PIRSF" id="PIRSF000194">
    <property type="entry name" value="DHFR"/>
    <property type="match status" value="1"/>
</dbReference>
<dbReference type="SUPFAM" id="SSF53597">
    <property type="entry name" value="Dihydrofolate reductase-like"/>
    <property type="match status" value="1"/>
</dbReference>
<dbReference type="Proteomes" id="UP000658382">
    <property type="component" value="Unassembled WGS sequence"/>
</dbReference>
<accession>A0A917PNT2</accession>
<dbReference type="InterPro" id="IPR001796">
    <property type="entry name" value="DHFR_dom"/>
</dbReference>
<sequence>MISLLAAMDRNHVIGYQNNLPWHLPNDLKFFKQKTTGHTIIMGRKTFDSIGKALPNRRNVIISRKKHSKFPDGVEVIHDVSTIIEWNLRNPENELFVIGGEEIFKQVLPHADRLYITLVDDVFQGDTYFPNFSEANWRLTSREKGGRDSKNYFDHYFLQYDRQGE</sequence>
<comment type="similarity">
    <text evidence="2 8 9">Belongs to the dihydrofolate reductase family.</text>
</comment>
<dbReference type="GO" id="GO:0046452">
    <property type="term" value="P:dihydrofolate metabolic process"/>
    <property type="evidence" value="ECO:0007669"/>
    <property type="project" value="TreeGrafter"/>
</dbReference>
<dbReference type="InterPro" id="IPR024072">
    <property type="entry name" value="DHFR-like_dom_sf"/>
</dbReference>
<reference evidence="11" key="1">
    <citation type="journal article" date="2014" name="Int. J. Syst. Evol. Microbiol.">
        <title>Complete genome sequence of Corynebacterium casei LMG S-19264T (=DSM 44701T), isolated from a smear-ripened cheese.</title>
        <authorList>
            <consortium name="US DOE Joint Genome Institute (JGI-PGF)"/>
            <person name="Walter F."/>
            <person name="Albersmeier A."/>
            <person name="Kalinowski J."/>
            <person name="Ruckert C."/>
        </authorList>
    </citation>
    <scope>NUCLEOTIDE SEQUENCE</scope>
    <source>
        <strain evidence="11">JCM 12580</strain>
    </source>
</reference>
<feature type="domain" description="DHFR" evidence="10">
    <location>
        <begin position="1"/>
        <end position="162"/>
    </location>
</feature>
<dbReference type="GO" id="GO:0046654">
    <property type="term" value="P:tetrahydrofolate biosynthetic process"/>
    <property type="evidence" value="ECO:0007669"/>
    <property type="project" value="InterPro"/>
</dbReference>
<evidence type="ECO:0000256" key="4">
    <source>
        <dbReference type="ARBA" id="ARBA00022563"/>
    </source>
</evidence>
<gene>
    <name evidence="11" type="primary">dfrA</name>
    <name evidence="11" type="ORF">GCM10007063_04770</name>
</gene>
<evidence type="ECO:0000256" key="6">
    <source>
        <dbReference type="ARBA" id="ARBA00023002"/>
    </source>
</evidence>
<keyword evidence="6 8" id="KW-0560">Oxidoreductase</keyword>
<comment type="caution">
    <text evidence="11">The sequence shown here is derived from an EMBL/GenBank/DDBJ whole genome shotgun (WGS) entry which is preliminary data.</text>
</comment>
<evidence type="ECO:0000313" key="12">
    <source>
        <dbReference type="Proteomes" id="UP000658382"/>
    </source>
</evidence>
<evidence type="ECO:0000313" key="11">
    <source>
        <dbReference type="EMBL" id="GGJ85300.1"/>
    </source>
</evidence>
<evidence type="ECO:0000256" key="8">
    <source>
        <dbReference type="PIRNR" id="PIRNR000194"/>
    </source>
</evidence>